<proteinExistence type="predicted"/>
<evidence type="ECO:0000313" key="1">
    <source>
        <dbReference type="EMBL" id="RXK38597.1"/>
    </source>
</evidence>
<dbReference type="EMBL" id="SDIL01000045">
    <property type="protein sequence ID" value="RXK38597.1"/>
    <property type="molecule type" value="Genomic_DNA"/>
</dbReference>
<reference evidence="1 2" key="1">
    <citation type="submission" date="2016-06" db="EMBL/GenBank/DDBJ databases">
        <title>Evolution of pathogenesis and genome organization in the Tremellales.</title>
        <authorList>
            <person name="Cuomo C."/>
            <person name="Litvintseva A."/>
            <person name="Heitman J."/>
            <person name="Chen Y."/>
            <person name="Sun S."/>
            <person name="Springer D."/>
            <person name="Dromer F."/>
            <person name="Young S."/>
            <person name="Zeng Q."/>
            <person name="Chapman S."/>
            <person name="Gujja S."/>
            <person name="Saif S."/>
            <person name="Birren B."/>
        </authorList>
    </citation>
    <scope>NUCLEOTIDE SEQUENCE [LARGE SCALE GENOMIC DNA]</scope>
    <source>
        <strain evidence="1 2">ATCC 28783</strain>
    </source>
</reference>
<evidence type="ECO:0000313" key="2">
    <source>
        <dbReference type="Proteomes" id="UP000289152"/>
    </source>
</evidence>
<accession>A0A4V1M3Z6</accession>
<comment type="caution">
    <text evidence="1">The sequence shown here is derived from an EMBL/GenBank/DDBJ whole genome shotgun (WGS) entry which is preliminary data.</text>
</comment>
<sequence>MHRPKTLEPLNLDSDLHMPQSLSSQCGAFPPSKTSSEKYILGNEKWLPNTSIKDVVDDELLLYLSNDPLSNLVSYVDRWAANFPDKTSKAVYGLWKSISPDRNLQALDPALG</sequence>
<organism evidence="1 2">
    <name type="scientific">Tremella mesenterica</name>
    <name type="common">Jelly fungus</name>
    <dbReference type="NCBI Taxonomy" id="5217"/>
    <lineage>
        <taxon>Eukaryota</taxon>
        <taxon>Fungi</taxon>
        <taxon>Dikarya</taxon>
        <taxon>Basidiomycota</taxon>
        <taxon>Agaricomycotina</taxon>
        <taxon>Tremellomycetes</taxon>
        <taxon>Tremellales</taxon>
        <taxon>Tremellaceae</taxon>
        <taxon>Tremella</taxon>
    </lineage>
</organism>
<dbReference type="InParanoid" id="A0A4V1M3Z6"/>
<gene>
    <name evidence="1" type="ORF">M231_04103</name>
</gene>
<name>A0A4V1M3Z6_TREME</name>
<keyword evidence="2" id="KW-1185">Reference proteome</keyword>
<dbReference type="AlphaFoldDB" id="A0A4V1M3Z6"/>
<protein>
    <submittedName>
        <fullName evidence="1">Uncharacterized protein</fullName>
    </submittedName>
</protein>
<dbReference type="Proteomes" id="UP000289152">
    <property type="component" value="Unassembled WGS sequence"/>
</dbReference>